<dbReference type="InterPro" id="IPR013022">
    <property type="entry name" value="Xyl_isomerase-like_TIM-brl"/>
</dbReference>
<evidence type="ECO:0000259" key="1">
    <source>
        <dbReference type="Pfam" id="PF01261"/>
    </source>
</evidence>
<accession>A0A1G1VZI7</accession>
<dbReference type="Gene3D" id="3.20.20.150">
    <property type="entry name" value="Divalent-metal-dependent TIM barrel enzymes"/>
    <property type="match status" value="1"/>
</dbReference>
<sequence length="302" mass="34919">MIPGIKIGPRNWKEILAAFTPKCCEVWFRVDQITQYEEMFSTLQENRIPTGLHFWGILPGGLMPNFAYPDEDVRGPSLKLVKQSIDVASEYGFTYVNIHPGSYRLSRVNLDRLFMRPIQGRETTESEGYMVLAENIQELSSYAQRRGVLFLVETVPAREPLHFRDLISGRRRSQDMCNVPVSALVNLARPGFFICNDLCHTTMDIISDDREFLFKELFRKTKRLAPQTKLVHLNTLPTPFNGTDGHLGIRRRDFTDDVFPTREQIKQLLSLFVDRDDVWVIPEPFSDHVENTKALEELLEEI</sequence>
<dbReference type="Pfam" id="PF01261">
    <property type="entry name" value="AP_endonuc_2"/>
    <property type="match status" value="1"/>
</dbReference>
<evidence type="ECO:0000313" key="3">
    <source>
        <dbReference type="Proteomes" id="UP000176723"/>
    </source>
</evidence>
<dbReference type="AlphaFoldDB" id="A0A1G1VZI7"/>
<name>A0A1G1VZI7_9BACT</name>
<feature type="domain" description="Xylose isomerase-like TIM barrel" evidence="1">
    <location>
        <begin position="36"/>
        <end position="299"/>
    </location>
</feature>
<protein>
    <recommendedName>
        <fullName evidence="1">Xylose isomerase-like TIM barrel domain-containing protein</fullName>
    </recommendedName>
</protein>
<evidence type="ECO:0000313" key="2">
    <source>
        <dbReference type="EMBL" id="OGY20760.1"/>
    </source>
</evidence>
<dbReference type="Proteomes" id="UP000176723">
    <property type="component" value="Unassembled WGS sequence"/>
</dbReference>
<dbReference type="EMBL" id="MHCL01000023">
    <property type="protein sequence ID" value="OGY20760.1"/>
    <property type="molecule type" value="Genomic_DNA"/>
</dbReference>
<organism evidence="2 3">
    <name type="scientific">Candidatus Chisholmbacteria bacterium RIFCSPLOWO2_01_FULL_49_14</name>
    <dbReference type="NCBI Taxonomy" id="1797593"/>
    <lineage>
        <taxon>Bacteria</taxon>
        <taxon>Candidatus Chisholmiibacteriota</taxon>
    </lineage>
</organism>
<gene>
    <name evidence="2" type="ORF">A3A65_01120</name>
</gene>
<reference evidence="2 3" key="1">
    <citation type="journal article" date="2016" name="Nat. Commun.">
        <title>Thousands of microbial genomes shed light on interconnected biogeochemical processes in an aquifer system.</title>
        <authorList>
            <person name="Anantharaman K."/>
            <person name="Brown C.T."/>
            <person name="Hug L.A."/>
            <person name="Sharon I."/>
            <person name="Castelle C.J."/>
            <person name="Probst A.J."/>
            <person name="Thomas B.C."/>
            <person name="Singh A."/>
            <person name="Wilkins M.J."/>
            <person name="Karaoz U."/>
            <person name="Brodie E.L."/>
            <person name="Williams K.H."/>
            <person name="Hubbard S.S."/>
            <person name="Banfield J.F."/>
        </authorList>
    </citation>
    <scope>NUCLEOTIDE SEQUENCE [LARGE SCALE GENOMIC DNA]</scope>
</reference>
<dbReference type="SUPFAM" id="SSF51658">
    <property type="entry name" value="Xylose isomerase-like"/>
    <property type="match status" value="1"/>
</dbReference>
<dbReference type="InterPro" id="IPR036237">
    <property type="entry name" value="Xyl_isomerase-like_sf"/>
</dbReference>
<comment type="caution">
    <text evidence="2">The sequence shown here is derived from an EMBL/GenBank/DDBJ whole genome shotgun (WGS) entry which is preliminary data.</text>
</comment>
<proteinExistence type="predicted"/>